<gene>
    <name evidence="2" type="ORF">TASK_LOCUS2983</name>
</gene>
<dbReference type="EMBL" id="UYRS01004581">
    <property type="protein sequence ID" value="VDK26798.1"/>
    <property type="molecule type" value="Genomic_DNA"/>
</dbReference>
<proteinExistence type="predicted"/>
<evidence type="ECO:0000313" key="3">
    <source>
        <dbReference type="Proteomes" id="UP000282613"/>
    </source>
</evidence>
<accession>A0A0R3VZY7</accession>
<name>A0A0R3VZY7_TAEAS</name>
<evidence type="ECO:0000313" key="2">
    <source>
        <dbReference type="EMBL" id="VDK26798.1"/>
    </source>
</evidence>
<dbReference type="WBParaSite" id="TASK_0000298101-mRNA-1">
    <property type="protein sequence ID" value="TASK_0000298101-mRNA-1"/>
    <property type="gene ID" value="TASK_0000298101"/>
</dbReference>
<sequence>MIRKRKVGSTTAKGLHRRIQGRKVKAKSSQRHPRV</sequence>
<organism evidence="4">
    <name type="scientific">Taenia asiatica</name>
    <name type="common">Asian tapeworm</name>
    <dbReference type="NCBI Taxonomy" id="60517"/>
    <lineage>
        <taxon>Eukaryota</taxon>
        <taxon>Metazoa</taxon>
        <taxon>Spiralia</taxon>
        <taxon>Lophotrochozoa</taxon>
        <taxon>Platyhelminthes</taxon>
        <taxon>Cestoda</taxon>
        <taxon>Eucestoda</taxon>
        <taxon>Cyclophyllidea</taxon>
        <taxon>Taeniidae</taxon>
        <taxon>Taenia</taxon>
    </lineage>
</organism>
<dbReference type="AlphaFoldDB" id="A0A0R3VZY7"/>
<dbReference type="Proteomes" id="UP000282613">
    <property type="component" value="Unassembled WGS sequence"/>
</dbReference>
<reference evidence="2 3" key="2">
    <citation type="submission" date="2018-11" db="EMBL/GenBank/DDBJ databases">
        <authorList>
            <consortium name="Pathogen Informatics"/>
        </authorList>
    </citation>
    <scope>NUCLEOTIDE SEQUENCE [LARGE SCALE GENOMIC DNA]</scope>
</reference>
<evidence type="ECO:0000313" key="4">
    <source>
        <dbReference type="WBParaSite" id="TASK_0000298101-mRNA-1"/>
    </source>
</evidence>
<feature type="compositionally biased region" description="Basic residues" evidence="1">
    <location>
        <begin position="14"/>
        <end position="35"/>
    </location>
</feature>
<reference evidence="4" key="1">
    <citation type="submission" date="2017-02" db="UniProtKB">
        <authorList>
            <consortium name="WormBaseParasite"/>
        </authorList>
    </citation>
    <scope>IDENTIFICATION</scope>
</reference>
<evidence type="ECO:0000256" key="1">
    <source>
        <dbReference type="SAM" id="MobiDB-lite"/>
    </source>
</evidence>
<feature type="region of interest" description="Disordered" evidence="1">
    <location>
        <begin position="1"/>
        <end position="35"/>
    </location>
</feature>
<keyword evidence="3" id="KW-1185">Reference proteome</keyword>
<protein>
    <submittedName>
        <fullName evidence="4">50S ribosomal protein L34</fullName>
    </submittedName>
</protein>